<name>K1RX41_MAGGI</name>
<reference evidence="1" key="1">
    <citation type="journal article" date="2012" name="Nature">
        <title>The oyster genome reveals stress adaptation and complexity of shell formation.</title>
        <authorList>
            <person name="Zhang G."/>
            <person name="Fang X."/>
            <person name="Guo X."/>
            <person name="Li L."/>
            <person name="Luo R."/>
            <person name="Xu F."/>
            <person name="Yang P."/>
            <person name="Zhang L."/>
            <person name="Wang X."/>
            <person name="Qi H."/>
            <person name="Xiong Z."/>
            <person name="Que H."/>
            <person name="Xie Y."/>
            <person name="Holland P.W."/>
            <person name="Paps J."/>
            <person name="Zhu Y."/>
            <person name="Wu F."/>
            <person name="Chen Y."/>
            <person name="Wang J."/>
            <person name="Peng C."/>
            <person name="Meng J."/>
            <person name="Yang L."/>
            <person name="Liu J."/>
            <person name="Wen B."/>
            <person name="Zhang N."/>
            <person name="Huang Z."/>
            <person name="Zhu Q."/>
            <person name="Feng Y."/>
            <person name="Mount A."/>
            <person name="Hedgecock D."/>
            <person name="Xu Z."/>
            <person name="Liu Y."/>
            <person name="Domazet-Loso T."/>
            <person name="Du Y."/>
            <person name="Sun X."/>
            <person name="Zhang S."/>
            <person name="Liu B."/>
            <person name="Cheng P."/>
            <person name="Jiang X."/>
            <person name="Li J."/>
            <person name="Fan D."/>
            <person name="Wang W."/>
            <person name="Fu W."/>
            <person name="Wang T."/>
            <person name="Wang B."/>
            <person name="Zhang J."/>
            <person name="Peng Z."/>
            <person name="Li Y."/>
            <person name="Li N."/>
            <person name="Wang J."/>
            <person name="Chen M."/>
            <person name="He Y."/>
            <person name="Tan F."/>
            <person name="Song X."/>
            <person name="Zheng Q."/>
            <person name="Huang R."/>
            <person name="Yang H."/>
            <person name="Du X."/>
            <person name="Chen L."/>
            <person name="Yang M."/>
            <person name="Gaffney P.M."/>
            <person name="Wang S."/>
            <person name="Luo L."/>
            <person name="She Z."/>
            <person name="Ming Y."/>
            <person name="Huang W."/>
            <person name="Zhang S."/>
            <person name="Huang B."/>
            <person name="Zhang Y."/>
            <person name="Qu T."/>
            <person name="Ni P."/>
            <person name="Miao G."/>
            <person name="Wang J."/>
            <person name="Wang Q."/>
            <person name="Steinberg C.E."/>
            <person name="Wang H."/>
            <person name="Li N."/>
            <person name="Qian L."/>
            <person name="Zhang G."/>
            <person name="Li Y."/>
            <person name="Yang H."/>
            <person name="Liu X."/>
            <person name="Wang J."/>
            <person name="Yin Y."/>
            <person name="Wang J."/>
        </authorList>
    </citation>
    <scope>NUCLEOTIDE SEQUENCE [LARGE SCALE GENOMIC DNA]</scope>
    <source>
        <strain evidence="1">05x7-T-G4-1.051#20</strain>
    </source>
</reference>
<dbReference type="AlphaFoldDB" id="K1RX41"/>
<dbReference type="HOGENOM" id="CLU_2624418_0_0_1"/>
<accession>K1RX41</accession>
<organism evidence="1">
    <name type="scientific">Magallana gigas</name>
    <name type="common">Pacific oyster</name>
    <name type="synonym">Crassostrea gigas</name>
    <dbReference type="NCBI Taxonomy" id="29159"/>
    <lineage>
        <taxon>Eukaryota</taxon>
        <taxon>Metazoa</taxon>
        <taxon>Spiralia</taxon>
        <taxon>Lophotrochozoa</taxon>
        <taxon>Mollusca</taxon>
        <taxon>Bivalvia</taxon>
        <taxon>Autobranchia</taxon>
        <taxon>Pteriomorphia</taxon>
        <taxon>Ostreida</taxon>
        <taxon>Ostreoidea</taxon>
        <taxon>Ostreidae</taxon>
        <taxon>Magallana</taxon>
    </lineage>
</organism>
<gene>
    <name evidence="1" type="ORF">CGI_10027906</name>
</gene>
<dbReference type="InParanoid" id="K1RX41"/>
<proteinExistence type="predicted"/>
<dbReference type="EMBL" id="JH818386">
    <property type="protein sequence ID" value="EKC39501.1"/>
    <property type="molecule type" value="Genomic_DNA"/>
</dbReference>
<evidence type="ECO:0000313" key="1">
    <source>
        <dbReference type="EMBL" id="EKC39501.1"/>
    </source>
</evidence>
<protein>
    <submittedName>
        <fullName evidence="1">Uncharacterized protein</fullName>
    </submittedName>
</protein>
<sequence>MVPNNPVRQNPRNATMKFVIIFLLACMILQASSRNGPDRVFKVTDLGVVVSRGSGNDISRVPRFAAPDLRNGEYLQLA</sequence>